<feature type="transmembrane region" description="Helical" evidence="1">
    <location>
        <begin position="82"/>
        <end position="103"/>
    </location>
</feature>
<evidence type="ECO:0000313" key="5">
    <source>
        <dbReference type="Proteomes" id="UP000515756"/>
    </source>
</evidence>
<evidence type="ECO:0000313" key="6">
    <source>
        <dbReference type="Proteomes" id="UP000737420"/>
    </source>
</evidence>
<dbReference type="PANTHER" id="PTHR35867">
    <property type="entry name" value="PROTEIN RSEC"/>
    <property type="match status" value="1"/>
</dbReference>
<organism evidence="4 6">
    <name type="scientific">Aeromonas caviae</name>
    <name type="common">Aeromonas punctata</name>
    <dbReference type="NCBI Taxonomy" id="648"/>
    <lineage>
        <taxon>Bacteria</taxon>
        <taxon>Pseudomonadati</taxon>
        <taxon>Pseudomonadota</taxon>
        <taxon>Gammaproteobacteria</taxon>
        <taxon>Aeromonadales</taxon>
        <taxon>Aeromonadaceae</taxon>
        <taxon>Aeromonas</taxon>
    </lineage>
</organism>
<name>A0A3G9IER9_AERCA</name>
<keyword evidence="1" id="KW-0472">Membrane</keyword>
<dbReference type="EMBL" id="BPNL01000020">
    <property type="protein sequence ID" value="GJA54619.1"/>
    <property type="molecule type" value="Genomic_DNA"/>
</dbReference>
<dbReference type="EMBL" id="BPOP01000016">
    <property type="protein sequence ID" value="GJB91905.1"/>
    <property type="molecule type" value="Genomic_DNA"/>
</dbReference>
<dbReference type="AlphaFoldDB" id="A0A3G9IER9"/>
<gene>
    <name evidence="4" type="primary">rseC</name>
    <name evidence="3" type="ORF">KAM348_20420</name>
    <name evidence="4" type="ORF">KAM382_19660</name>
    <name evidence="2" type="ORF">WP2W18E01_32860</name>
</gene>
<protein>
    <submittedName>
        <fullName evidence="4">Sigma-E factor regulatory protein RseC</fullName>
    </submittedName>
</protein>
<dbReference type="Proteomes" id="UP000737420">
    <property type="component" value="Unassembled WGS sequence"/>
</dbReference>
<keyword evidence="1" id="KW-1133">Transmembrane helix</keyword>
<keyword evidence="1" id="KW-0812">Transmembrane</keyword>
<dbReference type="InterPro" id="IPR026268">
    <property type="entry name" value="RseC"/>
</dbReference>
<evidence type="ECO:0000313" key="4">
    <source>
        <dbReference type="EMBL" id="GJB91905.1"/>
    </source>
</evidence>
<dbReference type="Proteomes" id="UP000887009">
    <property type="component" value="Unassembled WGS sequence"/>
</dbReference>
<dbReference type="Proteomes" id="UP000515756">
    <property type="component" value="Chromosome"/>
</dbReference>
<dbReference type="Pfam" id="PF04246">
    <property type="entry name" value="RseC_MucC"/>
    <property type="match status" value="1"/>
</dbReference>
<dbReference type="EMBL" id="AP021927">
    <property type="protein sequence ID" value="BBQ31704.1"/>
    <property type="molecule type" value="Genomic_DNA"/>
</dbReference>
<reference evidence="4 6" key="2">
    <citation type="submission" date="2021-07" db="EMBL/GenBank/DDBJ databases">
        <title>Draft genome sequence of carbapenem-resistant Aeromonas spp. in Japan.</title>
        <authorList>
            <person name="Maehana S."/>
            <person name="Suzuki M."/>
            <person name="Kitasato H."/>
        </authorList>
    </citation>
    <scope>NUCLEOTIDE SEQUENCE [LARGE SCALE GENOMIC DNA]</scope>
    <source>
        <strain evidence="3">KAM348</strain>
        <strain evidence="4 6">KAM382</strain>
    </source>
</reference>
<reference evidence="2 5" key="1">
    <citation type="submission" date="2019-12" db="EMBL/GenBank/DDBJ databases">
        <title>complete genome sequences of Aeromonas caviae str. WP2-W18-ESBL-01 isolated from wastewater treatment plant effluent.</title>
        <authorList>
            <person name="Sekizuka T."/>
            <person name="Itokawa K."/>
            <person name="Yatsu K."/>
            <person name="Inamine Y."/>
            <person name="Kuroda M."/>
        </authorList>
    </citation>
    <scope>NUCLEOTIDE SEQUENCE [LARGE SCALE GENOMIC DNA]</scope>
    <source>
        <strain evidence="2 5">WP2-W18-ESBL-01</strain>
    </source>
</reference>
<evidence type="ECO:0000313" key="2">
    <source>
        <dbReference type="EMBL" id="BBQ31704.1"/>
    </source>
</evidence>
<evidence type="ECO:0000313" key="3">
    <source>
        <dbReference type="EMBL" id="GJA54619.1"/>
    </source>
</evidence>
<feature type="transmembrane region" description="Helical" evidence="1">
    <location>
        <begin position="109"/>
        <end position="129"/>
    </location>
</feature>
<dbReference type="PIRSF" id="PIRSF004923">
    <property type="entry name" value="RseC"/>
    <property type="match status" value="1"/>
</dbReference>
<proteinExistence type="predicted"/>
<dbReference type="PANTHER" id="PTHR35867:SF1">
    <property type="entry name" value="PROTEIN RSEC"/>
    <property type="match status" value="1"/>
</dbReference>
<evidence type="ECO:0000256" key="1">
    <source>
        <dbReference type="SAM" id="Phobius"/>
    </source>
</evidence>
<dbReference type="InterPro" id="IPR007359">
    <property type="entry name" value="SigmaE_reg_RseC_MucC"/>
</dbReference>
<accession>A0A3G9IER9</accession>
<sequence length="156" mass="16627">MSNMSEELATVVAIDGNHAWVECERRSACSGCHQQSSCGTGTVAKAFPMKAQRLRVALTGDVAVGQQIRLGIPQASILRGAALVYVLPLFCLLLGALLGQLWLVPLLSAGEGVTILCCLLGGAIGFLLVRYFSDRLEQGEYGPRMLGVVLNTRHLS</sequence>